<dbReference type="EMBL" id="KB296474">
    <property type="protein sequence ID" value="ELU11754.1"/>
    <property type="molecule type" value="Genomic_DNA"/>
</dbReference>
<dbReference type="AlphaFoldDB" id="R7UZN9"/>
<dbReference type="SUPFAM" id="SSF56436">
    <property type="entry name" value="C-type lectin-like"/>
    <property type="match status" value="1"/>
</dbReference>
<feature type="chain" id="PRO_5008788502" description="C-type lectin domain-containing protein" evidence="1">
    <location>
        <begin position="22"/>
        <end position="420"/>
    </location>
</feature>
<dbReference type="EMBL" id="AMQN01005663">
    <property type="status" value="NOT_ANNOTATED_CDS"/>
    <property type="molecule type" value="Genomic_DNA"/>
</dbReference>
<sequence length="420" mass="47775">MSFPWRCTLLPVLLFSQYVAGYHLYDWFNSSVGLSSTHIQSKLFAAITSLQCREFCLSFPNCWSIEWSGTFCYVYDTSGELEALTTPNKIYLAPHSKEKDFVTWKFRGHLKPDNSLLAKEAEVVSNKECFHRCLTEYHFHCRSVIIRNNSTCCMFRVKKEEGKFDTSTTSDEYYDYVTDGALEWTSYKVTKLTGQSFYSSTSGVTLERCFRNCMEDTSTQCMSVRYNSTDHQGHCQLSTQSLSGNQELLTHDLSADSYELVQTIWPKGDCIDGTWTQRGRYCYKAFYSSQTAFDAARSECQSLSTDESRSDLVSIEEALFVAHLIRSEQTVTAYLFGCWIGLERTNSEWRWLDGNPSNFTKWVSPPGETTDRLCAFIWVTSDAWGTTSLCSVIGLIAGRVCKASLLALGLSFFITFDSCT</sequence>
<dbReference type="EnsemblMetazoa" id="CapteT198629">
    <property type="protein sequence ID" value="CapteP198629"/>
    <property type="gene ID" value="CapteG198629"/>
</dbReference>
<evidence type="ECO:0000259" key="2">
    <source>
        <dbReference type="PROSITE" id="PS50041"/>
    </source>
</evidence>
<dbReference type="InterPro" id="IPR050111">
    <property type="entry name" value="C-type_lectin/snaclec_domain"/>
</dbReference>
<name>R7UZN9_CAPTE</name>
<evidence type="ECO:0000313" key="5">
    <source>
        <dbReference type="EnsemblMetazoa" id="CapteP198629"/>
    </source>
</evidence>
<reference evidence="6" key="1">
    <citation type="submission" date="2012-12" db="EMBL/GenBank/DDBJ databases">
        <authorList>
            <person name="Hellsten U."/>
            <person name="Grimwood J."/>
            <person name="Chapman J.A."/>
            <person name="Shapiro H."/>
            <person name="Aerts A."/>
            <person name="Otillar R.P."/>
            <person name="Terry A.Y."/>
            <person name="Boore J.L."/>
            <person name="Simakov O."/>
            <person name="Marletaz F."/>
            <person name="Cho S.-J."/>
            <person name="Edsinger-Gonzales E."/>
            <person name="Havlak P."/>
            <person name="Kuo D.-H."/>
            <person name="Larsson T."/>
            <person name="Lv J."/>
            <person name="Arendt D."/>
            <person name="Savage R."/>
            <person name="Osoegawa K."/>
            <person name="de Jong P."/>
            <person name="Lindberg D.R."/>
            <person name="Seaver E.C."/>
            <person name="Weisblat D.A."/>
            <person name="Putnam N.H."/>
            <person name="Grigoriev I.V."/>
            <person name="Rokhsar D.S."/>
        </authorList>
    </citation>
    <scope>NUCLEOTIDE SEQUENCE</scope>
    <source>
        <strain evidence="6">I ESC-2004</strain>
    </source>
</reference>
<dbReference type="InterPro" id="IPR003609">
    <property type="entry name" value="Pan_app"/>
</dbReference>
<dbReference type="InterPro" id="IPR016186">
    <property type="entry name" value="C-type_lectin-like/link_sf"/>
</dbReference>
<evidence type="ECO:0000256" key="1">
    <source>
        <dbReference type="SAM" id="SignalP"/>
    </source>
</evidence>
<organism evidence="4">
    <name type="scientific">Capitella teleta</name>
    <name type="common">Polychaete worm</name>
    <dbReference type="NCBI Taxonomy" id="283909"/>
    <lineage>
        <taxon>Eukaryota</taxon>
        <taxon>Metazoa</taxon>
        <taxon>Spiralia</taxon>
        <taxon>Lophotrochozoa</taxon>
        <taxon>Annelida</taxon>
        <taxon>Polychaeta</taxon>
        <taxon>Sedentaria</taxon>
        <taxon>Scolecida</taxon>
        <taxon>Capitellidae</taxon>
        <taxon>Capitella</taxon>
    </lineage>
</organism>
<dbReference type="PROSITE" id="PS50948">
    <property type="entry name" value="PAN"/>
    <property type="match status" value="1"/>
</dbReference>
<dbReference type="Proteomes" id="UP000014760">
    <property type="component" value="Unassembled WGS sequence"/>
</dbReference>
<reference evidence="5" key="3">
    <citation type="submission" date="2015-06" db="UniProtKB">
        <authorList>
            <consortium name="EnsemblMetazoa"/>
        </authorList>
    </citation>
    <scope>IDENTIFICATION</scope>
</reference>
<evidence type="ECO:0000259" key="3">
    <source>
        <dbReference type="PROSITE" id="PS50948"/>
    </source>
</evidence>
<evidence type="ECO:0008006" key="7">
    <source>
        <dbReference type="Google" id="ProtNLM"/>
    </source>
</evidence>
<keyword evidence="1" id="KW-0732">Signal</keyword>
<dbReference type="PROSITE" id="PS50041">
    <property type="entry name" value="C_TYPE_LECTIN_2"/>
    <property type="match status" value="1"/>
</dbReference>
<proteinExistence type="predicted"/>
<dbReference type="SMART" id="SM00034">
    <property type="entry name" value="CLECT"/>
    <property type="match status" value="1"/>
</dbReference>
<feature type="domain" description="Apple" evidence="3">
    <location>
        <begin position="177"/>
        <end position="262"/>
    </location>
</feature>
<feature type="signal peptide" evidence="1">
    <location>
        <begin position="1"/>
        <end position="21"/>
    </location>
</feature>
<protein>
    <recommendedName>
        <fullName evidence="7">C-type lectin domain-containing protein</fullName>
    </recommendedName>
</protein>
<keyword evidence="6" id="KW-1185">Reference proteome</keyword>
<dbReference type="OrthoDB" id="538816at2759"/>
<dbReference type="InterPro" id="IPR001304">
    <property type="entry name" value="C-type_lectin-like"/>
</dbReference>
<evidence type="ECO:0000313" key="6">
    <source>
        <dbReference type="Proteomes" id="UP000014760"/>
    </source>
</evidence>
<reference evidence="4 6" key="2">
    <citation type="journal article" date="2013" name="Nature">
        <title>Insights into bilaterian evolution from three spiralian genomes.</title>
        <authorList>
            <person name="Simakov O."/>
            <person name="Marletaz F."/>
            <person name="Cho S.J."/>
            <person name="Edsinger-Gonzales E."/>
            <person name="Havlak P."/>
            <person name="Hellsten U."/>
            <person name="Kuo D.H."/>
            <person name="Larsson T."/>
            <person name="Lv J."/>
            <person name="Arendt D."/>
            <person name="Savage R."/>
            <person name="Osoegawa K."/>
            <person name="de Jong P."/>
            <person name="Grimwood J."/>
            <person name="Chapman J.A."/>
            <person name="Shapiro H."/>
            <person name="Aerts A."/>
            <person name="Otillar R.P."/>
            <person name="Terry A.Y."/>
            <person name="Boore J.L."/>
            <person name="Grigoriev I.V."/>
            <person name="Lindberg D.R."/>
            <person name="Seaver E.C."/>
            <person name="Weisblat D.A."/>
            <person name="Putnam N.H."/>
            <person name="Rokhsar D.S."/>
        </authorList>
    </citation>
    <scope>NUCLEOTIDE SEQUENCE</scope>
    <source>
        <strain evidence="4 6">I ESC-2004</strain>
    </source>
</reference>
<gene>
    <name evidence="4" type="ORF">CAPTEDRAFT_198629</name>
</gene>
<accession>R7UZN9</accession>
<dbReference type="PANTHER" id="PTHR22803">
    <property type="entry name" value="MANNOSE, PHOSPHOLIPASE, LECTIN RECEPTOR RELATED"/>
    <property type="match status" value="1"/>
</dbReference>
<evidence type="ECO:0000313" key="4">
    <source>
        <dbReference type="EMBL" id="ELU11754.1"/>
    </source>
</evidence>
<dbReference type="Gene3D" id="3.50.4.10">
    <property type="entry name" value="Hepatocyte Growth Factor"/>
    <property type="match status" value="1"/>
</dbReference>
<dbReference type="Gene3D" id="3.10.100.10">
    <property type="entry name" value="Mannose-Binding Protein A, subunit A"/>
    <property type="match status" value="1"/>
</dbReference>
<dbReference type="SUPFAM" id="SSF57414">
    <property type="entry name" value="Hairpin loop containing domain-like"/>
    <property type="match status" value="1"/>
</dbReference>
<feature type="domain" description="C-type lectin" evidence="2">
    <location>
        <begin position="278"/>
        <end position="384"/>
    </location>
</feature>
<dbReference type="HOGENOM" id="CLU_654253_0_0_1"/>
<dbReference type="InterPro" id="IPR016187">
    <property type="entry name" value="CTDL_fold"/>
</dbReference>